<feature type="transmembrane region" description="Helical" evidence="1">
    <location>
        <begin position="193"/>
        <end position="212"/>
    </location>
</feature>
<reference evidence="3 4" key="1">
    <citation type="submission" date="2019-06" db="EMBL/GenBank/DDBJ databases">
        <title>Sorghum-associated microbial communities from plants grown in Nebraska, USA.</title>
        <authorList>
            <person name="Schachtman D."/>
        </authorList>
    </citation>
    <scope>NUCLEOTIDE SEQUENCE [LARGE SCALE GENOMIC DNA]</scope>
    <source>
        <strain evidence="3 4">1225</strain>
    </source>
</reference>
<gene>
    <name evidence="3" type="ORF">FHW37_107109</name>
</gene>
<name>A0A561QHC9_9HYPH</name>
<dbReference type="PANTHER" id="PTHR22911:SF135">
    <property type="entry name" value="BLR4310 PROTEIN"/>
    <property type="match status" value="1"/>
</dbReference>
<feature type="transmembrane region" description="Helical" evidence="1">
    <location>
        <begin position="252"/>
        <end position="270"/>
    </location>
</feature>
<protein>
    <submittedName>
        <fullName evidence="3">Drug/metabolite transporter (DMT)-like permease</fullName>
    </submittedName>
</protein>
<dbReference type="PANTHER" id="PTHR22911">
    <property type="entry name" value="ACYL-MALONYL CONDENSING ENZYME-RELATED"/>
    <property type="match status" value="1"/>
</dbReference>
<feature type="transmembrane region" description="Helical" evidence="1">
    <location>
        <begin position="166"/>
        <end position="187"/>
    </location>
</feature>
<evidence type="ECO:0000313" key="3">
    <source>
        <dbReference type="EMBL" id="TWF49742.1"/>
    </source>
</evidence>
<dbReference type="Pfam" id="PF00892">
    <property type="entry name" value="EamA"/>
    <property type="match status" value="2"/>
</dbReference>
<dbReference type="EMBL" id="VIWP01000007">
    <property type="protein sequence ID" value="TWF49742.1"/>
    <property type="molecule type" value="Genomic_DNA"/>
</dbReference>
<feature type="transmembrane region" description="Helical" evidence="1">
    <location>
        <begin position="55"/>
        <end position="77"/>
    </location>
</feature>
<dbReference type="Gene3D" id="1.10.3730.20">
    <property type="match status" value="1"/>
</dbReference>
<evidence type="ECO:0000259" key="2">
    <source>
        <dbReference type="Pfam" id="PF00892"/>
    </source>
</evidence>
<dbReference type="InterPro" id="IPR000620">
    <property type="entry name" value="EamA_dom"/>
</dbReference>
<dbReference type="Proteomes" id="UP000320653">
    <property type="component" value="Unassembled WGS sequence"/>
</dbReference>
<comment type="caution">
    <text evidence="3">The sequence shown here is derived from an EMBL/GenBank/DDBJ whole genome shotgun (WGS) entry which is preliminary data.</text>
</comment>
<evidence type="ECO:0000313" key="4">
    <source>
        <dbReference type="Proteomes" id="UP000320653"/>
    </source>
</evidence>
<organism evidence="3 4">
    <name type="scientific">Neorhizobium alkalisoli</name>
    <dbReference type="NCBI Taxonomy" id="528178"/>
    <lineage>
        <taxon>Bacteria</taxon>
        <taxon>Pseudomonadati</taxon>
        <taxon>Pseudomonadota</taxon>
        <taxon>Alphaproteobacteria</taxon>
        <taxon>Hyphomicrobiales</taxon>
        <taxon>Rhizobiaceae</taxon>
        <taxon>Rhizobium/Agrobacterium group</taxon>
        <taxon>Neorhizobium</taxon>
    </lineage>
</organism>
<feature type="domain" description="EamA" evidence="2">
    <location>
        <begin position="140"/>
        <end position="264"/>
    </location>
</feature>
<feature type="transmembrane region" description="Helical" evidence="1">
    <location>
        <begin position="83"/>
        <end position="105"/>
    </location>
</feature>
<dbReference type="SUPFAM" id="SSF103481">
    <property type="entry name" value="Multidrug resistance efflux transporter EmrE"/>
    <property type="match status" value="2"/>
</dbReference>
<keyword evidence="4" id="KW-1185">Reference proteome</keyword>
<feature type="transmembrane region" description="Helical" evidence="1">
    <location>
        <begin position="25"/>
        <end position="43"/>
    </location>
</feature>
<accession>A0A561QHC9</accession>
<dbReference type="GO" id="GO:0016020">
    <property type="term" value="C:membrane"/>
    <property type="evidence" value="ECO:0007669"/>
    <property type="project" value="InterPro"/>
</dbReference>
<feature type="domain" description="EamA" evidence="2">
    <location>
        <begin position="2"/>
        <end position="128"/>
    </location>
</feature>
<dbReference type="AlphaFoldDB" id="A0A561QHC9"/>
<feature type="transmembrane region" description="Helical" evidence="1">
    <location>
        <begin position="224"/>
        <end position="246"/>
    </location>
</feature>
<keyword evidence="1" id="KW-0472">Membrane</keyword>
<keyword evidence="1" id="KW-0812">Transmembrane</keyword>
<dbReference type="InterPro" id="IPR037185">
    <property type="entry name" value="EmrE-like"/>
</dbReference>
<feature type="transmembrane region" description="Helical" evidence="1">
    <location>
        <begin position="138"/>
        <end position="154"/>
    </location>
</feature>
<evidence type="ECO:0000256" key="1">
    <source>
        <dbReference type="SAM" id="Phobius"/>
    </source>
</evidence>
<sequence length="298" mass="32139">MALAMALFTCNDALVKQVAGELNIAQIMAVRGIMTTLLVYAITRQMKIRLTLRTLTDRLVVLRAFCELGATVSFFTALQRLDFSVAGSINQALPLAVTLGAAVFFGESVGWRRWAAIVVGLAGVLLIIRPGAEGFNPDAIYAVIALMFTTARDLTTRRINPAIPTLEITLLTAFANTMLGIVLIVPMGGWQPISGSTFGILVVTAFLVFGGYQTVIMAMRSGEVSFVAPFRYTSLIWQLTIAIFFFGEHPSATMLAGAVIVICSGLYTFYRENKRKQANAVSAETAPPGAIQTQETGQ</sequence>
<feature type="transmembrane region" description="Helical" evidence="1">
    <location>
        <begin position="114"/>
        <end position="132"/>
    </location>
</feature>
<proteinExistence type="predicted"/>
<keyword evidence="1" id="KW-1133">Transmembrane helix</keyword>